<dbReference type="PANTHER" id="PTHR24033">
    <property type="entry name" value="EGF-LIKE DOMAIN-CONTAINING PROTEIN"/>
    <property type="match status" value="1"/>
</dbReference>
<feature type="domain" description="G-protein coupled receptors family 1 profile" evidence="11">
    <location>
        <begin position="1420"/>
        <end position="1708"/>
    </location>
</feature>
<dbReference type="PROSITE" id="PS50068">
    <property type="entry name" value="LDLRA_2"/>
    <property type="match status" value="2"/>
</dbReference>
<reference evidence="13" key="1">
    <citation type="submission" date="2021-02" db="EMBL/GenBank/DDBJ databases">
        <authorList>
            <person name="Nowell W R."/>
        </authorList>
    </citation>
    <scope>NUCLEOTIDE SEQUENCE</scope>
</reference>
<dbReference type="GO" id="GO:0016020">
    <property type="term" value="C:membrane"/>
    <property type="evidence" value="ECO:0007669"/>
    <property type="project" value="UniProtKB-SubCell"/>
</dbReference>
<accession>A0A815NTU7</accession>
<name>A0A815NTU7_9BILA</name>
<feature type="transmembrane region" description="Helical" evidence="8">
    <location>
        <begin position="1441"/>
        <end position="1465"/>
    </location>
</feature>
<evidence type="ECO:0000256" key="6">
    <source>
        <dbReference type="PROSITE-ProRule" id="PRU00076"/>
    </source>
</evidence>
<evidence type="ECO:0000313" key="12">
    <source>
        <dbReference type="EMBL" id="CAF0851077.1"/>
    </source>
</evidence>
<dbReference type="PANTHER" id="PTHR24033:SF151">
    <property type="entry name" value="NOTCH 2"/>
    <property type="match status" value="1"/>
</dbReference>
<feature type="disulfide bond" evidence="6">
    <location>
        <begin position="1078"/>
        <end position="1087"/>
    </location>
</feature>
<keyword evidence="9" id="KW-0732">Signal</keyword>
<comment type="subcellular location">
    <subcellularLocation>
        <location evidence="1">Membrane</location>
    </subcellularLocation>
</comment>
<feature type="transmembrane region" description="Helical" evidence="8">
    <location>
        <begin position="1688"/>
        <end position="1710"/>
    </location>
</feature>
<feature type="disulfide bond" evidence="7">
    <location>
        <begin position="208"/>
        <end position="226"/>
    </location>
</feature>
<evidence type="ECO:0000256" key="9">
    <source>
        <dbReference type="SAM" id="SignalP"/>
    </source>
</evidence>
<feature type="transmembrane region" description="Helical" evidence="8">
    <location>
        <begin position="1401"/>
        <end position="1420"/>
    </location>
</feature>
<feature type="chain" id="PRO_5036228458" evidence="9">
    <location>
        <begin position="16"/>
        <end position="1749"/>
    </location>
</feature>
<evidence type="ECO:0000256" key="2">
    <source>
        <dbReference type="ARBA" id="ARBA00022692"/>
    </source>
</evidence>
<proteinExistence type="predicted"/>
<feature type="disulfide bond" evidence="7">
    <location>
        <begin position="605"/>
        <end position="617"/>
    </location>
</feature>
<evidence type="ECO:0000256" key="4">
    <source>
        <dbReference type="ARBA" id="ARBA00023136"/>
    </source>
</evidence>
<feature type="disulfide bond" evidence="7">
    <location>
        <begin position="201"/>
        <end position="213"/>
    </location>
</feature>
<keyword evidence="5 6" id="KW-1015">Disulfide bond</keyword>
<dbReference type="InterPro" id="IPR017452">
    <property type="entry name" value="GPCR_Rhodpsn_7TM"/>
</dbReference>
<sequence>MKIILIVFILSFANGKIYIHNTVDGPSVEVYDCILHGDIFYCRRPTEPIILNRDNITEQCYHNGIRHSFADLLRDNISISTILHQWKSSIEKVEQYSRYERNSNGLNDSLCECVTPQSFGKNCEYLLPAGTTFEETFMWENSQKINNPWLVQLHGDIICYKTLECNFGLLCLDWRDICDDLQQCMSGIDEENCDKLEFNECENDEYRCMNGMCIPEDYFLDGSLDCLDWSDEIHYYDDLNCPREPVSIQCDDRICPPYQYSCGDGQCIADRFGFQIMSQVNLQCRNRRDQYFICETHYRDVMWTLPNGRCYDKYKYSESEMANLTVAEECQYILRCDLSEAAEAHCPCRNNSDCHKQLNSTCRSNYIQYPTAGIMAPYVLFLYHAVHQLRSNFTLINGTIKCNGALIHISIDKFPFISQLHELENTLCQTINNTSVLNNHNQHASTFSNRSYRSSTICNKSKTHISIYRIKDGFANCADQMDETVNLSISTICSNMERYRFHCSTNEPTCLSAFAFGNYENNCQNKFDELWFGTNAKLVDINCNKQRTDQCDLLRRYIKNSWVSNSKGELSRKLEIPFRSYCDTFWNLAAKEDENITDCTDSWICPEEQWQCDTGQCIDISWILDGEWDCADASDEYKLFDRVISGRNLNLIESVELINRSTKIEHQRLAFSTICNLTIEFPCLNVNFSGSFHNLTHIQLCNSQDRIGDGNIDCYGAIDERNVIEHLSEQTMLGYNFQCESYKQYIPYRDHCLQTRCNTSFDDQFWCDPRANVLNCDSFSDAVCFNGTCVRRGRCNNVLDCHFGEDEYMCEHRSTTNTTDTYYRASKELTTKNIKHKLQLNHFPTNSNITTITKNQSDATQTTTSTVILSSNFTSESTAYWCNRGVGVQMWNGSIICFCPPQYYGDKCQFHNDRIIVTIHLNLTQSSYTIHSNIAIVLKLVVLFLFENQVITNHIFHVRPAVETVTYKKKRIHFPYSRSFSSLDRKKTRYFNQSNIINEHPYSVRIEMYKGENFKEPLLTAVWQYPIYFDYLPVFCLAKVLHLNEQNKNRNPCLSHPCNQNQYCQQLMNDENNYICLCKSNFTGENCSIKDQQCTDGYCGSGSLCKPNYRGLLMGNELPYCICSFNRYGERCDIIHDKCLPNPCEHNGSCFSTSLPNTVSCVCTEEYHGKHCELKKSEVKLYINESIDHIASVIQYFDIDFTSLDLNLVYQQVNRTLPTLIEYRHDHTTAPEIILVKLFTSNIVTSNIEDSIQLYLISLHIDVTSIYATTQINQKNRCYHIHSLISNNMTQIISNPSPIKYHTFCQNISNLFCFRDNSYLCICSDNQSRVECFRYNYYLDKCSYCINGGICVKGNRLHLQDYICLCPPCHSGIKCQFNSNSFGFTLDQLFYTDLVSKNYKIIFRLLIIVPLLLFLLALPNNCFSIMTFRRQNCLNNSIGQYLLVLNIINQFNLGILAARLIHLAINITDMNSYPLVNNYLCKILNYLLTSSNRMVYWLSSLIAIERVYMTIFLNGRWLGKPHIARRLIILTFIGILISDIHELVFIVSLYGINKDYGGMCVIDFPSNHRSIWLKFHLIISIINSILPLLINIGCMITISYVVTQKKMKTRQMIIYSKTILKQNEPLKKESIVVKFRTRFHLMLNVLSDNKELIIGPGITLVPQLFSLPLFIISFTLYCQNLESTWMRYLLIASYFTSFIPQLTSFMLYIYPSSSYSKEWHATKISQWISSFFQQTRPIPAITIGPATMD</sequence>
<feature type="domain" description="EGF-like" evidence="10">
    <location>
        <begin position="1135"/>
        <end position="1173"/>
    </location>
</feature>
<dbReference type="Gene3D" id="2.10.25.10">
    <property type="entry name" value="Laminin"/>
    <property type="match status" value="2"/>
</dbReference>
<dbReference type="Gene3D" id="4.10.400.10">
    <property type="entry name" value="Low-density Lipoprotein Receptor"/>
    <property type="match status" value="2"/>
</dbReference>
<dbReference type="EMBL" id="CAJNOI010000024">
    <property type="protein sequence ID" value="CAF0851077.1"/>
    <property type="molecule type" value="Genomic_DNA"/>
</dbReference>
<keyword evidence="14" id="KW-1185">Reference proteome</keyword>
<dbReference type="InterPro" id="IPR036055">
    <property type="entry name" value="LDL_receptor-like_sf"/>
</dbReference>
<feature type="disulfide bond" evidence="6">
    <location>
        <begin position="1163"/>
        <end position="1172"/>
    </location>
</feature>
<keyword evidence="3 8" id="KW-1133">Transmembrane helix</keyword>
<dbReference type="Gene3D" id="1.20.1070.10">
    <property type="entry name" value="Rhodopsin 7-helix transmembrane proteins"/>
    <property type="match status" value="1"/>
</dbReference>
<gene>
    <name evidence="12" type="ORF">BJG266_LOCUS7844</name>
    <name evidence="13" type="ORF">QVE165_LOCUS39151</name>
</gene>
<dbReference type="InterPro" id="IPR000742">
    <property type="entry name" value="EGF"/>
</dbReference>
<evidence type="ECO:0000259" key="10">
    <source>
        <dbReference type="PROSITE" id="PS50026"/>
    </source>
</evidence>
<feature type="signal peptide" evidence="9">
    <location>
        <begin position="1"/>
        <end position="15"/>
    </location>
</feature>
<dbReference type="Proteomes" id="UP000663832">
    <property type="component" value="Unassembled WGS sequence"/>
</dbReference>
<protein>
    <submittedName>
        <fullName evidence="13">Uncharacterized protein</fullName>
    </submittedName>
</protein>
<feature type="disulfide bond" evidence="6">
    <location>
        <begin position="1123"/>
        <end position="1132"/>
    </location>
</feature>
<dbReference type="CDD" id="cd00054">
    <property type="entry name" value="EGF_CA"/>
    <property type="match status" value="1"/>
</dbReference>
<dbReference type="PROSITE" id="PS50262">
    <property type="entry name" value="G_PROTEIN_RECEP_F1_2"/>
    <property type="match status" value="1"/>
</dbReference>
<keyword evidence="4 8" id="KW-0472">Membrane</keyword>
<dbReference type="PRINTS" id="PR00261">
    <property type="entry name" value="LDLRECEPTOR"/>
</dbReference>
<keyword evidence="2 8" id="KW-0812">Transmembrane</keyword>
<evidence type="ECO:0000313" key="14">
    <source>
        <dbReference type="Proteomes" id="UP000663832"/>
    </source>
</evidence>
<evidence type="ECO:0000256" key="5">
    <source>
        <dbReference type="ARBA" id="ARBA00023157"/>
    </source>
</evidence>
<dbReference type="InterPro" id="IPR051830">
    <property type="entry name" value="NOTCH_homolog"/>
</dbReference>
<dbReference type="Proteomes" id="UP000663877">
    <property type="component" value="Unassembled WGS sequence"/>
</dbReference>
<feature type="transmembrane region" description="Helical" evidence="8">
    <location>
        <begin position="1527"/>
        <end position="1552"/>
    </location>
</feature>
<dbReference type="InterPro" id="IPR002172">
    <property type="entry name" value="LDrepeatLR_classA_rpt"/>
</dbReference>
<feature type="disulfide bond" evidence="6">
    <location>
        <begin position="1144"/>
        <end position="1161"/>
    </location>
</feature>
<evidence type="ECO:0000256" key="7">
    <source>
        <dbReference type="PROSITE-ProRule" id="PRU00124"/>
    </source>
</evidence>
<dbReference type="SUPFAM" id="SSF57196">
    <property type="entry name" value="EGF/Laminin"/>
    <property type="match status" value="2"/>
</dbReference>
<dbReference type="SMART" id="SM00181">
    <property type="entry name" value="EGF"/>
    <property type="match status" value="5"/>
</dbReference>
<feature type="transmembrane region" description="Helical" evidence="8">
    <location>
        <begin position="1652"/>
        <end position="1676"/>
    </location>
</feature>
<feature type="transmembrane region" description="Helical" evidence="8">
    <location>
        <begin position="1494"/>
        <end position="1515"/>
    </location>
</feature>
<feature type="domain" description="EGF-like" evidence="10">
    <location>
        <begin position="1338"/>
        <end position="1376"/>
    </location>
</feature>
<dbReference type="OrthoDB" id="10020456at2759"/>
<evidence type="ECO:0000259" key="11">
    <source>
        <dbReference type="PROSITE" id="PS50262"/>
    </source>
</evidence>
<evidence type="ECO:0000256" key="3">
    <source>
        <dbReference type="ARBA" id="ARBA00022989"/>
    </source>
</evidence>
<dbReference type="SUPFAM" id="SSF57424">
    <property type="entry name" value="LDL receptor-like module"/>
    <property type="match status" value="2"/>
</dbReference>
<dbReference type="EMBL" id="CAJNOM010000431">
    <property type="protein sequence ID" value="CAF1434107.1"/>
    <property type="molecule type" value="Genomic_DNA"/>
</dbReference>
<dbReference type="CDD" id="cd00112">
    <property type="entry name" value="LDLa"/>
    <property type="match status" value="2"/>
</dbReference>
<dbReference type="PROSITE" id="PS00022">
    <property type="entry name" value="EGF_1"/>
    <property type="match status" value="5"/>
</dbReference>
<dbReference type="PROSITE" id="PS50026">
    <property type="entry name" value="EGF_3"/>
    <property type="match status" value="4"/>
</dbReference>
<comment type="caution">
    <text evidence="6">Lacks conserved residue(s) required for the propagation of feature annotation.</text>
</comment>
<feature type="disulfide bond" evidence="7">
    <location>
        <begin position="612"/>
        <end position="630"/>
    </location>
</feature>
<feature type="transmembrane region" description="Helical" evidence="8">
    <location>
        <begin position="1572"/>
        <end position="1602"/>
    </location>
</feature>
<evidence type="ECO:0000256" key="1">
    <source>
        <dbReference type="ARBA" id="ARBA00004370"/>
    </source>
</evidence>
<evidence type="ECO:0000313" key="13">
    <source>
        <dbReference type="EMBL" id="CAF1434107.1"/>
    </source>
</evidence>
<dbReference type="Pfam" id="PF00008">
    <property type="entry name" value="EGF"/>
    <property type="match status" value="1"/>
</dbReference>
<feature type="disulfide bond" evidence="6">
    <location>
        <begin position="1366"/>
        <end position="1375"/>
    </location>
</feature>
<feature type="domain" description="EGF-like" evidence="10">
    <location>
        <begin position="1090"/>
        <end position="1133"/>
    </location>
</feature>
<evidence type="ECO:0000256" key="8">
    <source>
        <dbReference type="SAM" id="Phobius"/>
    </source>
</evidence>
<keyword evidence="6" id="KW-0245">EGF-like domain</keyword>
<dbReference type="SMART" id="SM00192">
    <property type="entry name" value="LDLa"/>
    <property type="match status" value="5"/>
</dbReference>
<feature type="domain" description="EGF-like" evidence="10">
    <location>
        <begin position="1049"/>
        <end position="1088"/>
    </location>
</feature>
<comment type="caution">
    <text evidence="13">The sequence shown here is derived from an EMBL/GenBank/DDBJ whole genome shotgun (WGS) entry which is preliminary data.</text>
</comment>
<organism evidence="13 14">
    <name type="scientific">Adineta steineri</name>
    <dbReference type="NCBI Taxonomy" id="433720"/>
    <lineage>
        <taxon>Eukaryota</taxon>
        <taxon>Metazoa</taxon>
        <taxon>Spiralia</taxon>
        <taxon>Gnathifera</taxon>
        <taxon>Rotifera</taxon>
        <taxon>Eurotatoria</taxon>
        <taxon>Bdelloidea</taxon>
        <taxon>Adinetida</taxon>
        <taxon>Adinetidae</taxon>
        <taxon>Adineta</taxon>
    </lineage>
</organism>
<dbReference type="Pfam" id="PF00057">
    <property type="entry name" value="Ldl_recept_a"/>
    <property type="match status" value="2"/>
</dbReference>